<dbReference type="GO" id="GO:0005524">
    <property type="term" value="F:ATP binding"/>
    <property type="evidence" value="ECO:0007669"/>
    <property type="project" value="UniProtKB-KW"/>
</dbReference>
<dbReference type="RefSeq" id="WP_069366100.1">
    <property type="nucleotide sequence ID" value="NZ_CP012502.1"/>
</dbReference>
<feature type="domain" description="ABC transporter" evidence="4">
    <location>
        <begin position="3"/>
        <end position="229"/>
    </location>
</feature>
<evidence type="ECO:0000313" key="6">
    <source>
        <dbReference type="Proteomes" id="UP000094463"/>
    </source>
</evidence>
<dbReference type="EMBL" id="CP012502">
    <property type="protein sequence ID" value="AOM84198.1"/>
    <property type="molecule type" value="Genomic_DNA"/>
</dbReference>
<dbReference type="PANTHER" id="PTHR42939">
    <property type="entry name" value="ABC TRANSPORTER ATP-BINDING PROTEIN ALBC-RELATED"/>
    <property type="match status" value="1"/>
</dbReference>
<protein>
    <submittedName>
        <fullName evidence="5">ABC transporter related</fullName>
    </submittedName>
</protein>
<evidence type="ECO:0000256" key="1">
    <source>
        <dbReference type="ARBA" id="ARBA00022448"/>
    </source>
</evidence>
<evidence type="ECO:0000259" key="4">
    <source>
        <dbReference type="PROSITE" id="PS50893"/>
    </source>
</evidence>
<accession>A0A1D7QYY3</accession>
<keyword evidence="3" id="KW-0067">ATP-binding</keyword>
<gene>
    <name evidence="5" type="ORF">BBEV_2873</name>
</gene>
<dbReference type="PROSITE" id="PS50893">
    <property type="entry name" value="ABC_TRANSPORTER_2"/>
    <property type="match status" value="1"/>
</dbReference>
<evidence type="ECO:0000256" key="2">
    <source>
        <dbReference type="ARBA" id="ARBA00022741"/>
    </source>
</evidence>
<organism evidence="5 6">
    <name type="scientific">Salisediminibacterium beveridgei</name>
    <dbReference type="NCBI Taxonomy" id="632773"/>
    <lineage>
        <taxon>Bacteria</taxon>
        <taxon>Bacillati</taxon>
        <taxon>Bacillota</taxon>
        <taxon>Bacilli</taxon>
        <taxon>Bacillales</taxon>
        <taxon>Bacillaceae</taxon>
        <taxon>Salisediminibacterium</taxon>
    </lineage>
</organism>
<keyword evidence="1" id="KW-0813">Transport</keyword>
<dbReference type="Gene3D" id="3.40.50.300">
    <property type="entry name" value="P-loop containing nucleotide triphosphate hydrolases"/>
    <property type="match status" value="1"/>
</dbReference>
<dbReference type="InterPro" id="IPR003439">
    <property type="entry name" value="ABC_transporter-like_ATP-bd"/>
</dbReference>
<dbReference type="KEGG" id="bbev:BBEV_2873"/>
<dbReference type="InterPro" id="IPR003593">
    <property type="entry name" value="AAA+_ATPase"/>
</dbReference>
<evidence type="ECO:0000256" key="3">
    <source>
        <dbReference type="ARBA" id="ARBA00022840"/>
    </source>
</evidence>
<name>A0A1D7QYY3_9BACI</name>
<evidence type="ECO:0000313" key="5">
    <source>
        <dbReference type="EMBL" id="AOM84198.1"/>
    </source>
</evidence>
<keyword evidence="2" id="KW-0547">Nucleotide-binding</keyword>
<dbReference type="OrthoDB" id="9804819at2"/>
<dbReference type="SMART" id="SM00382">
    <property type="entry name" value="AAA"/>
    <property type="match status" value="1"/>
</dbReference>
<dbReference type="SUPFAM" id="SSF52540">
    <property type="entry name" value="P-loop containing nucleoside triphosphate hydrolases"/>
    <property type="match status" value="1"/>
</dbReference>
<proteinExistence type="predicted"/>
<dbReference type="Proteomes" id="UP000094463">
    <property type="component" value="Chromosome"/>
</dbReference>
<dbReference type="STRING" id="632773.BBEV_2873"/>
<dbReference type="InterPro" id="IPR027417">
    <property type="entry name" value="P-loop_NTPase"/>
</dbReference>
<dbReference type="InterPro" id="IPR051782">
    <property type="entry name" value="ABC_Transporter_VariousFunc"/>
</dbReference>
<keyword evidence="6" id="KW-1185">Reference proteome</keyword>
<dbReference type="GO" id="GO:0016887">
    <property type="term" value="F:ATP hydrolysis activity"/>
    <property type="evidence" value="ECO:0007669"/>
    <property type="project" value="InterPro"/>
</dbReference>
<dbReference type="PANTHER" id="PTHR42939:SF1">
    <property type="entry name" value="ABC TRANSPORTER ATP-BINDING PROTEIN ALBC-RELATED"/>
    <property type="match status" value="1"/>
</dbReference>
<reference evidence="5 6" key="1">
    <citation type="submission" date="2015-08" db="EMBL/GenBank/DDBJ databases">
        <title>The complete genome sequence of Bacillus beveridgei MLTeJB.</title>
        <authorList>
            <person name="Hanson T.E."/>
            <person name="Mesa C."/>
            <person name="Basesman S.M."/>
            <person name="Oremland R.S."/>
        </authorList>
    </citation>
    <scope>NUCLEOTIDE SEQUENCE [LARGE SCALE GENOMIC DNA]</scope>
    <source>
        <strain evidence="5 6">MLTeJB</strain>
    </source>
</reference>
<sequence length="300" mass="33157">MKIELDQVYKRFGKQQVAIKNTNLLLEGPSITGLVGRNGAGKTTLLHMIAGFLKPSKGTLMVNGEMPFNNIATATNVSLIDDGMTFPEGLDLGTILSFGASMYPNWNEEIAEGLFAFFEFDPKAKHDALSKGKKSLFNAIFGLAARTPITLFDEPTTGMDEETRRDFYRALLKDYLDEPRIMLVSSHHIEELEDLLEAVILIENGSIFLHETIPDLEEYSFSFTGPAVEVDEATADSTVLSEEAVGPNLKRAVLKRDLRTIPEPMVDRGLKVGHVSATEVCRALTKSRKGVVDDVYGKRE</sequence>
<dbReference type="AlphaFoldDB" id="A0A1D7QYY3"/>
<dbReference type="Pfam" id="PF00005">
    <property type="entry name" value="ABC_tran"/>
    <property type="match status" value="1"/>
</dbReference>